<keyword evidence="1" id="KW-0472">Membrane</keyword>
<accession>A0A7X0TT51</accession>
<sequence>MEILSIAESMGINAPFAAFLFFAWRFDKRLARIENKIF</sequence>
<dbReference type="AlphaFoldDB" id="A0A7X0TT51"/>
<organism evidence="2 3">
    <name type="scientific">Thalassotalea piscium</name>
    <dbReference type="NCBI Taxonomy" id="1230533"/>
    <lineage>
        <taxon>Bacteria</taxon>
        <taxon>Pseudomonadati</taxon>
        <taxon>Pseudomonadota</taxon>
        <taxon>Gammaproteobacteria</taxon>
        <taxon>Alteromonadales</taxon>
        <taxon>Colwelliaceae</taxon>
        <taxon>Thalassotalea</taxon>
    </lineage>
</organism>
<reference evidence="2 3" key="1">
    <citation type="submission" date="2020-08" db="EMBL/GenBank/DDBJ databases">
        <title>Genomic Encyclopedia of Type Strains, Phase IV (KMG-IV): sequencing the most valuable type-strain genomes for metagenomic binning, comparative biology and taxonomic classification.</title>
        <authorList>
            <person name="Goeker M."/>
        </authorList>
    </citation>
    <scope>NUCLEOTIDE SEQUENCE [LARGE SCALE GENOMIC DNA]</scope>
    <source>
        <strain evidence="2 3">DSM 26287</strain>
    </source>
</reference>
<dbReference type="EMBL" id="JACHHU010000008">
    <property type="protein sequence ID" value="MBB6542851.1"/>
    <property type="molecule type" value="Genomic_DNA"/>
</dbReference>
<dbReference type="Proteomes" id="UP000537141">
    <property type="component" value="Unassembled WGS sequence"/>
</dbReference>
<keyword evidence="1" id="KW-1133">Transmembrane helix</keyword>
<evidence type="ECO:0000256" key="1">
    <source>
        <dbReference type="SAM" id="Phobius"/>
    </source>
</evidence>
<name>A0A7X0TT51_9GAMM</name>
<proteinExistence type="predicted"/>
<comment type="caution">
    <text evidence="2">The sequence shown here is derived from an EMBL/GenBank/DDBJ whole genome shotgun (WGS) entry which is preliminary data.</text>
</comment>
<gene>
    <name evidence="2" type="ORF">HNQ55_001351</name>
</gene>
<keyword evidence="3" id="KW-1185">Reference proteome</keyword>
<feature type="transmembrane region" description="Helical" evidence="1">
    <location>
        <begin position="6"/>
        <end position="26"/>
    </location>
</feature>
<keyword evidence="1" id="KW-0812">Transmembrane</keyword>
<protein>
    <submittedName>
        <fullName evidence="2">Uncharacterized protein</fullName>
    </submittedName>
</protein>
<evidence type="ECO:0000313" key="2">
    <source>
        <dbReference type="EMBL" id="MBB6542851.1"/>
    </source>
</evidence>
<evidence type="ECO:0000313" key="3">
    <source>
        <dbReference type="Proteomes" id="UP000537141"/>
    </source>
</evidence>